<evidence type="ECO:0000256" key="1">
    <source>
        <dbReference type="ARBA" id="ARBA00006817"/>
    </source>
</evidence>
<accession>A0A4P6JVM4</accession>
<keyword evidence="4" id="KW-1185">Reference proteome</keyword>
<dbReference type="Gene3D" id="3.30.530.20">
    <property type="match status" value="1"/>
</dbReference>
<dbReference type="KEGG" id="kbs:EPA93_26920"/>
<gene>
    <name evidence="3" type="ORF">EPA93_26920</name>
</gene>
<dbReference type="SUPFAM" id="SSF55961">
    <property type="entry name" value="Bet v1-like"/>
    <property type="match status" value="1"/>
</dbReference>
<evidence type="ECO:0000313" key="3">
    <source>
        <dbReference type="EMBL" id="QBD79423.1"/>
    </source>
</evidence>
<evidence type="ECO:0000259" key="2">
    <source>
        <dbReference type="Pfam" id="PF08327"/>
    </source>
</evidence>
<reference evidence="3 4" key="1">
    <citation type="submission" date="2019-01" db="EMBL/GenBank/DDBJ databases">
        <title>Ktedonosporobacter rubrisoli SCAWS-G2.</title>
        <authorList>
            <person name="Huang Y."/>
            <person name="Yan B."/>
        </authorList>
    </citation>
    <scope>NUCLEOTIDE SEQUENCE [LARGE SCALE GENOMIC DNA]</scope>
    <source>
        <strain evidence="3 4">SCAWS-G2</strain>
    </source>
</reference>
<dbReference type="Proteomes" id="UP000290365">
    <property type="component" value="Chromosome"/>
</dbReference>
<dbReference type="OrthoDB" id="9805228at2"/>
<feature type="domain" description="Activator of Hsp90 ATPase homologue 1/2-like C-terminal" evidence="2">
    <location>
        <begin position="22"/>
        <end position="149"/>
    </location>
</feature>
<dbReference type="InterPro" id="IPR023393">
    <property type="entry name" value="START-like_dom_sf"/>
</dbReference>
<dbReference type="CDD" id="cd07814">
    <property type="entry name" value="SRPBCC_CalC_Aha1-like"/>
    <property type="match status" value="1"/>
</dbReference>
<dbReference type="AlphaFoldDB" id="A0A4P6JVM4"/>
<dbReference type="EMBL" id="CP035758">
    <property type="protein sequence ID" value="QBD79423.1"/>
    <property type="molecule type" value="Genomic_DNA"/>
</dbReference>
<organism evidence="3 4">
    <name type="scientific">Ktedonosporobacter rubrisoli</name>
    <dbReference type="NCBI Taxonomy" id="2509675"/>
    <lineage>
        <taxon>Bacteria</taxon>
        <taxon>Bacillati</taxon>
        <taxon>Chloroflexota</taxon>
        <taxon>Ktedonobacteria</taxon>
        <taxon>Ktedonobacterales</taxon>
        <taxon>Ktedonosporobacteraceae</taxon>
        <taxon>Ktedonosporobacter</taxon>
    </lineage>
</organism>
<proteinExistence type="inferred from homology"/>
<comment type="similarity">
    <text evidence="1">Belongs to the AHA1 family.</text>
</comment>
<sequence length="150" mass="17820">MAITQLPSGFDSLLIEATFPSTQPSLLFRYWIEPEKLPQWWSWPQEIEIQPYQGGTYHLGAPQKNWHLRGSYTLFDFPRQLAFTWRWDHDPAEDMTREVNLTFEPLGSEGTRLRLRHGPYENTARDQELRVEDHLAGWNYFLPRLQNLFA</sequence>
<dbReference type="RefSeq" id="WP_129890476.1">
    <property type="nucleotide sequence ID" value="NZ_CP035758.1"/>
</dbReference>
<dbReference type="Pfam" id="PF08327">
    <property type="entry name" value="AHSA1"/>
    <property type="match status" value="1"/>
</dbReference>
<dbReference type="InterPro" id="IPR013538">
    <property type="entry name" value="ASHA1/2-like_C"/>
</dbReference>
<evidence type="ECO:0000313" key="4">
    <source>
        <dbReference type="Proteomes" id="UP000290365"/>
    </source>
</evidence>
<protein>
    <submittedName>
        <fullName evidence="3">SRPBCC domain-containing protein</fullName>
    </submittedName>
</protein>
<name>A0A4P6JVM4_KTERU</name>